<name>A0AAV8UED6_9RHOD</name>
<dbReference type="Proteomes" id="UP001157974">
    <property type="component" value="Unassembled WGS sequence"/>
</dbReference>
<keyword evidence="3" id="KW-1185">Reference proteome</keyword>
<evidence type="ECO:0000256" key="1">
    <source>
        <dbReference type="SAM" id="SignalP"/>
    </source>
</evidence>
<keyword evidence="1" id="KW-0732">Signal</keyword>
<dbReference type="PROSITE" id="PS51257">
    <property type="entry name" value="PROKAR_LIPOPROTEIN"/>
    <property type="match status" value="1"/>
</dbReference>
<evidence type="ECO:0000313" key="2">
    <source>
        <dbReference type="EMBL" id="KAJ8900828.1"/>
    </source>
</evidence>
<dbReference type="EMBL" id="JAMWBK010000013">
    <property type="protein sequence ID" value="KAJ8900828.1"/>
    <property type="molecule type" value="Genomic_DNA"/>
</dbReference>
<organism evidence="2 3">
    <name type="scientific">Rhodosorus marinus</name>
    <dbReference type="NCBI Taxonomy" id="101924"/>
    <lineage>
        <taxon>Eukaryota</taxon>
        <taxon>Rhodophyta</taxon>
        <taxon>Stylonematophyceae</taxon>
        <taxon>Stylonematales</taxon>
        <taxon>Stylonemataceae</taxon>
        <taxon>Rhodosorus</taxon>
    </lineage>
</organism>
<sequence>MKHEGYSVLLLGLTAVGCLFVETKAQNLEDEICVPLDTFEDVVNGLLGTIHLDRTNIGPYNKKNKNWIKQKSWVSLGALGSYRGQPDNVKAIIHAAVKTKKNSPVLKLKNYHSLFKMESKFGKKLLEKFGDEQEGWVGKNKKPLRTVEDWVLGYLVDGALTELLFNFDVNNLIDGYLVDQKKYDVGKLLGLADVPFAGLIDKKVLEKLDIVQATKKKNSVCLKYKVPLSDLFS</sequence>
<feature type="signal peptide" evidence="1">
    <location>
        <begin position="1"/>
        <end position="25"/>
    </location>
</feature>
<evidence type="ECO:0000313" key="3">
    <source>
        <dbReference type="Proteomes" id="UP001157974"/>
    </source>
</evidence>
<protein>
    <submittedName>
        <fullName evidence="2">Uncharacterized protein</fullName>
    </submittedName>
</protein>
<dbReference type="AlphaFoldDB" id="A0AAV8UED6"/>
<reference evidence="2 3" key="1">
    <citation type="journal article" date="2023" name="Nat. Commun.">
        <title>Origin of minicircular mitochondrial genomes in red algae.</title>
        <authorList>
            <person name="Lee Y."/>
            <person name="Cho C.H."/>
            <person name="Lee Y.M."/>
            <person name="Park S.I."/>
            <person name="Yang J.H."/>
            <person name="West J.A."/>
            <person name="Bhattacharya D."/>
            <person name="Yoon H.S."/>
        </authorList>
    </citation>
    <scope>NUCLEOTIDE SEQUENCE [LARGE SCALE GENOMIC DNA]</scope>
    <source>
        <strain evidence="2 3">CCMP1338</strain>
        <tissue evidence="2">Whole cell</tissue>
    </source>
</reference>
<feature type="chain" id="PRO_5043742829" evidence="1">
    <location>
        <begin position="26"/>
        <end position="233"/>
    </location>
</feature>
<comment type="caution">
    <text evidence="2">The sequence shown here is derived from an EMBL/GenBank/DDBJ whole genome shotgun (WGS) entry which is preliminary data.</text>
</comment>
<gene>
    <name evidence="2" type="ORF">NDN08_000127</name>
</gene>
<proteinExistence type="predicted"/>
<accession>A0AAV8UED6</accession>